<keyword evidence="2" id="KW-1185">Reference proteome</keyword>
<name>A0A2P1JTU2_9CAUD</name>
<dbReference type="Proteomes" id="UP000240673">
    <property type="component" value="Segment"/>
</dbReference>
<dbReference type="EMBL" id="MH001460">
    <property type="protein sequence ID" value="AVO22567.1"/>
    <property type="molecule type" value="Genomic_DNA"/>
</dbReference>
<accession>A0A2P1JTU2</accession>
<reference evidence="1 2" key="1">
    <citation type="submission" date="2018-02" db="EMBL/GenBank/DDBJ databases">
        <authorList>
            <person name="Zack K.M."/>
            <person name="Dedrick R.M."/>
            <person name="Ward M."/>
            <person name="Garlena R.A."/>
            <person name="Russell D.A."/>
            <person name="Pope W.H."/>
            <person name="Jacobs-Sera D."/>
            <person name="Hatfull G.F."/>
        </authorList>
    </citation>
    <scope>NUCLEOTIDE SEQUENCE [LARGE SCALE GENOMIC DNA]</scope>
</reference>
<sequence>MAGVTVSTEIHIRCTGCLEAFKVTSEGVIKVYDAEYGEMDWLVGATLADYIADPTCSNCFNIFDFDTERVTR</sequence>
<proteinExistence type="predicted"/>
<dbReference type="GeneID" id="64471887"/>
<dbReference type="KEGG" id="vg:64471887"/>
<gene>
    <name evidence="1" type="primary">84</name>
    <name evidence="1" type="ORF">PBI_PAEDORE_84</name>
</gene>
<evidence type="ECO:0000313" key="2">
    <source>
        <dbReference type="Proteomes" id="UP000240673"/>
    </source>
</evidence>
<evidence type="ECO:0000313" key="1">
    <source>
        <dbReference type="EMBL" id="AVO22567.1"/>
    </source>
</evidence>
<protein>
    <submittedName>
        <fullName evidence="1">Uncharacterized protein</fullName>
    </submittedName>
</protein>
<dbReference type="RefSeq" id="YP_010055950.1">
    <property type="nucleotide sequence ID" value="NC_054671.1"/>
</dbReference>
<organism evidence="1 2">
    <name type="scientific">Streptomyces phage Paedore</name>
    <dbReference type="NCBI Taxonomy" id="2108134"/>
    <lineage>
        <taxon>Viruses</taxon>
        <taxon>Duplodnaviria</taxon>
        <taxon>Heunggongvirae</taxon>
        <taxon>Uroviricota</taxon>
        <taxon>Caudoviricetes</taxon>
        <taxon>Arquatrovirinae</taxon>
        <taxon>Arequatrovirus</taxon>
        <taxon>Arequatrovirus paedore</taxon>
    </lineage>
</organism>